<dbReference type="GO" id="GO:0006606">
    <property type="term" value="P:protein import into nucleus"/>
    <property type="evidence" value="ECO:0007669"/>
    <property type="project" value="TreeGrafter"/>
</dbReference>
<dbReference type="InterPro" id="IPR011989">
    <property type="entry name" value="ARM-like"/>
</dbReference>
<dbReference type="InterPro" id="IPR001494">
    <property type="entry name" value="Importin-beta_N"/>
</dbReference>
<dbReference type="Gene3D" id="1.25.10.10">
    <property type="entry name" value="Leucine-rich Repeat Variant"/>
    <property type="match status" value="1"/>
</dbReference>
<dbReference type="EMBL" id="JAULSV010000006">
    <property type="protein sequence ID" value="KAK0641687.1"/>
    <property type="molecule type" value="Genomic_DNA"/>
</dbReference>
<keyword evidence="4" id="KW-0653">Protein transport</keyword>
<comment type="subcellular location">
    <subcellularLocation>
        <location evidence="1">Nucleus</location>
    </subcellularLocation>
</comment>
<dbReference type="PROSITE" id="PS50166">
    <property type="entry name" value="IMPORTIN_B_NT"/>
    <property type="match status" value="1"/>
</dbReference>
<proteinExistence type="inferred from homology"/>
<feature type="domain" description="Importin N-terminal" evidence="6">
    <location>
        <begin position="24"/>
        <end position="100"/>
    </location>
</feature>
<accession>A0AA39XWR7</accession>
<dbReference type="Pfam" id="PF03810">
    <property type="entry name" value="IBN_N"/>
    <property type="match status" value="1"/>
</dbReference>
<dbReference type="Pfam" id="PF25018">
    <property type="entry name" value="HEAT_IPO9_c"/>
    <property type="match status" value="1"/>
</dbReference>
<evidence type="ECO:0000256" key="3">
    <source>
        <dbReference type="ARBA" id="ARBA00022448"/>
    </source>
</evidence>
<evidence type="ECO:0000256" key="2">
    <source>
        <dbReference type="ARBA" id="ARBA00007991"/>
    </source>
</evidence>
<dbReference type="GO" id="GO:0031267">
    <property type="term" value="F:small GTPase binding"/>
    <property type="evidence" value="ECO:0007669"/>
    <property type="project" value="InterPro"/>
</dbReference>
<organism evidence="7 8">
    <name type="scientific">Cercophora newfieldiana</name>
    <dbReference type="NCBI Taxonomy" id="92897"/>
    <lineage>
        <taxon>Eukaryota</taxon>
        <taxon>Fungi</taxon>
        <taxon>Dikarya</taxon>
        <taxon>Ascomycota</taxon>
        <taxon>Pezizomycotina</taxon>
        <taxon>Sordariomycetes</taxon>
        <taxon>Sordariomycetidae</taxon>
        <taxon>Sordariales</taxon>
        <taxon>Lasiosphaeriaceae</taxon>
        <taxon>Cercophora</taxon>
    </lineage>
</organism>
<keyword evidence="3" id="KW-0813">Transport</keyword>
<evidence type="ECO:0000256" key="4">
    <source>
        <dbReference type="ARBA" id="ARBA00022927"/>
    </source>
</evidence>
<evidence type="ECO:0000256" key="5">
    <source>
        <dbReference type="ARBA" id="ARBA00023242"/>
    </source>
</evidence>
<protein>
    <submittedName>
        <fullName evidence="7">Armadillo-type protein</fullName>
    </submittedName>
</protein>
<evidence type="ECO:0000256" key="1">
    <source>
        <dbReference type="ARBA" id="ARBA00004123"/>
    </source>
</evidence>
<dbReference type="Proteomes" id="UP001174936">
    <property type="component" value="Unassembled WGS sequence"/>
</dbReference>
<dbReference type="PANTHER" id="PTHR10997">
    <property type="entry name" value="IMPORTIN-7, 8, 11"/>
    <property type="match status" value="1"/>
</dbReference>
<keyword evidence="8" id="KW-1185">Reference proteome</keyword>
<keyword evidence="5" id="KW-0539">Nucleus</keyword>
<evidence type="ECO:0000313" key="8">
    <source>
        <dbReference type="Proteomes" id="UP001174936"/>
    </source>
</evidence>
<dbReference type="SUPFAM" id="SSF48371">
    <property type="entry name" value="ARM repeat"/>
    <property type="match status" value="1"/>
</dbReference>
<comment type="caution">
    <text evidence="7">The sequence shown here is derived from an EMBL/GenBank/DDBJ whole genome shotgun (WGS) entry which is preliminary data.</text>
</comment>
<dbReference type="Pfam" id="PF25758">
    <property type="entry name" value="TPR_IPO11"/>
    <property type="match status" value="1"/>
</dbReference>
<dbReference type="SMART" id="SM00913">
    <property type="entry name" value="IBN_N"/>
    <property type="match status" value="1"/>
</dbReference>
<evidence type="ECO:0000313" key="7">
    <source>
        <dbReference type="EMBL" id="KAK0641687.1"/>
    </source>
</evidence>
<name>A0AA39XWR7_9PEZI</name>
<evidence type="ECO:0000259" key="6">
    <source>
        <dbReference type="PROSITE" id="PS50166"/>
    </source>
</evidence>
<dbReference type="InterPro" id="IPR058669">
    <property type="entry name" value="TPR_IPO7/11-like"/>
</dbReference>
<dbReference type="InterPro" id="IPR056840">
    <property type="entry name" value="HEAT_IPO9_central"/>
</dbReference>
<sequence>MDEQALAQVLSRTQLAQEGPRKEAELELGRSKTNPDFPLALGRIGANTGYPVEIRQSALTTLRKFIEENWSPEGSDRVHTPIPPETKDQLRQGILKLVLGTEDERKVKVAASYVVSKIAIVDFPEQWPDLLPTVLSVMPAGTDAQLHGALRILQDLVEESLTDRQFISVARDIIKSCHEVALNMARKFTHRSLAVLVFKSCFDLMDIVKEENEQEVKQFAEGVLEEWLPFFLQVIESPLPQESTASGQPDSWYGPIALKVQTVKTLIKIKLIFKSLLQPRSTEFFNATWKELGNLQESYRELFVEADAQGRLEDIDGLPYTLDFLVLDELDLLNQLLRAPPVQKELHGAIALHNDVAHDTPWVLDLMELLVSYSRITHEEEGLWEIDVSLYLAEETSVSSNYTARTACGDLLIKLGEWLNIQALEGLYAYTKKIFPPAAAPAYDWRRQEAALYLFNALLSDFQEMDKPISPDVGNAYQELIVFATRTATEPVLRARGFLAAGTLAQSHIPIASLLDDALVLVTEDPSEIVRVACVKAIEGFIKAGVPSHRQADIIGAIKKFLGSQDLTEIEDADDLLATLLETIRATINMDIRIALQPDNIALNMLFEVAKHGAANFQVSGIVCEAFEDIARTLTDPASYTAFCKNALPLLNNAIDVSSVYETPLTTLAIELLVLVVEHGSEPLPPGFVAAVLPRLSKLLLACTEGEILRPGAEAVKYMLMHDHHQVFAWLDENGRPGLQVCLLIIDRLLGASIEDNAASEVGGLAAELVEKAGPERLGPFMEKLLEVVARRLETAQAQPFIQSLIIVFARLSLASAAAVVEFLSSIQINNETGLQVVLVKWLEHSVSFAGYDEIRQNVIALSKLFELNDPRISQAMVKGDLIVPASDRIMTRSRAKLNPDQYTIIPAPLKIIKVLVEELLSASGLNAAANAASASATANFVDADSDDGDDTWEDEHNDTLDLALGSTKAELMAWGENTNVRERDDETQAYLIEFFIRATQEDVAGFNTLFGMLTQDEQAKLQDLAKH</sequence>
<dbReference type="GO" id="GO:0005829">
    <property type="term" value="C:cytosol"/>
    <property type="evidence" value="ECO:0007669"/>
    <property type="project" value="TreeGrafter"/>
</dbReference>
<dbReference type="GO" id="GO:0005635">
    <property type="term" value="C:nuclear envelope"/>
    <property type="evidence" value="ECO:0007669"/>
    <property type="project" value="TreeGrafter"/>
</dbReference>
<dbReference type="PANTHER" id="PTHR10997:SF9">
    <property type="entry name" value="IMPORTIN-9"/>
    <property type="match status" value="1"/>
</dbReference>
<dbReference type="InterPro" id="IPR016024">
    <property type="entry name" value="ARM-type_fold"/>
</dbReference>
<dbReference type="AlphaFoldDB" id="A0AA39XWR7"/>
<gene>
    <name evidence="7" type="ORF">B0T16DRAFT_420342</name>
</gene>
<comment type="similarity">
    <text evidence="2">Belongs to the importin beta family.</text>
</comment>
<reference evidence="7" key="1">
    <citation type="submission" date="2023-06" db="EMBL/GenBank/DDBJ databases">
        <title>Genome-scale phylogeny and comparative genomics of the fungal order Sordariales.</title>
        <authorList>
            <consortium name="Lawrence Berkeley National Laboratory"/>
            <person name="Hensen N."/>
            <person name="Bonometti L."/>
            <person name="Westerberg I."/>
            <person name="Brannstrom I.O."/>
            <person name="Guillou S."/>
            <person name="Cros-Aarteil S."/>
            <person name="Calhoun S."/>
            <person name="Haridas S."/>
            <person name="Kuo A."/>
            <person name="Mondo S."/>
            <person name="Pangilinan J."/>
            <person name="Riley R."/>
            <person name="Labutti K."/>
            <person name="Andreopoulos B."/>
            <person name="Lipzen A."/>
            <person name="Chen C."/>
            <person name="Yanf M."/>
            <person name="Daum C."/>
            <person name="Ng V."/>
            <person name="Clum A."/>
            <person name="Steindorff A."/>
            <person name="Ohm R."/>
            <person name="Martin F."/>
            <person name="Silar P."/>
            <person name="Natvig D."/>
            <person name="Lalanne C."/>
            <person name="Gautier V."/>
            <person name="Ament-Velasquez S.L."/>
            <person name="Kruys A."/>
            <person name="Hutchinson M.I."/>
            <person name="Powell A.J."/>
            <person name="Barry K."/>
            <person name="Miller A.N."/>
            <person name="Grigoriev I.V."/>
            <person name="Debuchy R."/>
            <person name="Gladieux P."/>
            <person name="Thoren M.H."/>
            <person name="Johannesson H."/>
        </authorList>
    </citation>
    <scope>NUCLEOTIDE SEQUENCE</scope>
    <source>
        <strain evidence="7">SMH2532-1</strain>
    </source>
</reference>